<keyword evidence="4" id="KW-0238">DNA-binding</keyword>
<dbReference type="InterPro" id="IPR004979">
    <property type="entry name" value="TF_AP2"/>
</dbReference>
<keyword evidence="3" id="KW-0805">Transcription regulation</keyword>
<evidence type="ECO:0000256" key="7">
    <source>
        <dbReference type="SAM" id="MobiDB-lite"/>
    </source>
</evidence>
<accession>A0A1I7XGW7</accession>
<dbReference type="PRINTS" id="PR01748">
    <property type="entry name" value="AP2TNSCPFCT"/>
</dbReference>
<organism evidence="9 10">
    <name type="scientific">Heterorhabditis bacteriophora</name>
    <name type="common">Entomopathogenic nematode worm</name>
    <dbReference type="NCBI Taxonomy" id="37862"/>
    <lineage>
        <taxon>Eukaryota</taxon>
        <taxon>Metazoa</taxon>
        <taxon>Ecdysozoa</taxon>
        <taxon>Nematoda</taxon>
        <taxon>Chromadorea</taxon>
        <taxon>Rhabditida</taxon>
        <taxon>Rhabditina</taxon>
        <taxon>Rhabditomorpha</taxon>
        <taxon>Strongyloidea</taxon>
        <taxon>Heterorhabditidae</taxon>
        <taxon>Heterorhabditis</taxon>
    </lineage>
</organism>
<dbReference type="GO" id="GO:0005634">
    <property type="term" value="C:nucleus"/>
    <property type="evidence" value="ECO:0007669"/>
    <property type="project" value="UniProtKB-SubCell"/>
</dbReference>
<dbReference type="PANTHER" id="PTHR10812">
    <property type="entry name" value="TRANSCRIPTION FACTOR AP-2"/>
    <property type="match status" value="1"/>
</dbReference>
<evidence type="ECO:0000313" key="10">
    <source>
        <dbReference type="WBParaSite" id="Hba_16997"/>
    </source>
</evidence>
<evidence type="ECO:0000256" key="2">
    <source>
        <dbReference type="ARBA" id="ARBA00007770"/>
    </source>
</evidence>
<evidence type="ECO:0000256" key="6">
    <source>
        <dbReference type="ARBA" id="ARBA00023242"/>
    </source>
</evidence>
<dbReference type="GO" id="GO:0000977">
    <property type="term" value="F:RNA polymerase II transcription regulatory region sequence-specific DNA binding"/>
    <property type="evidence" value="ECO:0007669"/>
    <property type="project" value="TreeGrafter"/>
</dbReference>
<dbReference type="PANTHER" id="PTHR10812:SF17">
    <property type="entry name" value="TRANSCRIPTION FACTOR AP-2, ISOFORM D"/>
    <property type="match status" value="1"/>
</dbReference>
<name>A0A1I7XGW7_HETBA</name>
<keyword evidence="5" id="KW-0804">Transcription</keyword>
<evidence type="ECO:0000256" key="5">
    <source>
        <dbReference type="ARBA" id="ARBA00023163"/>
    </source>
</evidence>
<protein>
    <submittedName>
        <fullName evidence="10">TF_AP-2 domain-containing protein</fullName>
    </submittedName>
</protein>
<sequence>MYHSTPFMNLPQQGVQDENSAYSGMDFSCMQQQMVQPGLNSSYSSFGSSAHSNVTTPSTNDSGISHGSEEKGEEALFHVPSRLNHIRKAKTKEVGKELREKLRLHGLEVTSGRRKGMNTTAFTCLVEEEAQRLGLDLKHIVREYFPAKPLSHLAYRRSTNQPFEERKRDLEGAV</sequence>
<dbReference type="GO" id="GO:0042127">
    <property type="term" value="P:regulation of cell population proliferation"/>
    <property type="evidence" value="ECO:0007669"/>
    <property type="project" value="TreeGrafter"/>
</dbReference>
<evidence type="ECO:0000256" key="1">
    <source>
        <dbReference type="ARBA" id="ARBA00004123"/>
    </source>
</evidence>
<dbReference type="AlphaFoldDB" id="A0A1I7XGW7"/>
<evidence type="ECO:0000259" key="8">
    <source>
        <dbReference type="Pfam" id="PF03299"/>
    </source>
</evidence>
<evidence type="ECO:0000256" key="4">
    <source>
        <dbReference type="ARBA" id="ARBA00023125"/>
    </source>
</evidence>
<feature type="region of interest" description="Disordered" evidence="7">
    <location>
        <begin position="40"/>
        <end position="71"/>
    </location>
</feature>
<feature type="compositionally biased region" description="Polar residues" evidence="7">
    <location>
        <begin position="53"/>
        <end position="65"/>
    </location>
</feature>
<comment type="subcellular location">
    <subcellularLocation>
        <location evidence="1">Nucleus</location>
    </subcellularLocation>
</comment>
<dbReference type="Proteomes" id="UP000095283">
    <property type="component" value="Unplaced"/>
</dbReference>
<evidence type="ECO:0000313" key="9">
    <source>
        <dbReference type="Proteomes" id="UP000095283"/>
    </source>
</evidence>
<keyword evidence="6" id="KW-0539">Nucleus</keyword>
<dbReference type="Pfam" id="PF03299">
    <property type="entry name" value="TF_AP-2"/>
    <property type="match status" value="1"/>
</dbReference>
<keyword evidence="9" id="KW-1185">Reference proteome</keyword>
<dbReference type="GO" id="GO:0000981">
    <property type="term" value="F:DNA-binding transcription factor activity, RNA polymerase II-specific"/>
    <property type="evidence" value="ECO:0007669"/>
    <property type="project" value="TreeGrafter"/>
</dbReference>
<evidence type="ECO:0000256" key="3">
    <source>
        <dbReference type="ARBA" id="ARBA00023015"/>
    </source>
</evidence>
<feature type="domain" description="Transcription factor AP-2 C-terminal" evidence="8">
    <location>
        <begin position="85"/>
        <end position="171"/>
    </location>
</feature>
<feature type="compositionally biased region" description="Low complexity" evidence="7">
    <location>
        <begin position="41"/>
        <end position="52"/>
    </location>
</feature>
<dbReference type="InterPro" id="IPR013854">
    <property type="entry name" value="TF_AP2_C"/>
</dbReference>
<proteinExistence type="inferred from homology"/>
<dbReference type="WBParaSite" id="Hba_16997">
    <property type="protein sequence ID" value="Hba_16997"/>
    <property type="gene ID" value="Hba_16997"/>
</dbReference>
<reference evidence="10" key="1">
    <citation type="submission" date="2016-11" db="UniProtKB">
        <authorList>
            <consortium name="WormBaseParasite"/>
        </authorList>
    </citation>
    <scope>IDENTIFICATION</scope>
</reference>
<comment type="similarity">
    <text evidence="2">Belongs to the AP-2 family.</text>
</comment>